<dbReference type="RefSeq" id="WP_084523104.1">
    <property type="nucleotide sequence ID" value="NZ_FQUZ01000020.1"/>
</dbReference>
<dbReference type="NCBIfam" id="TIGR02937">
    <property type="entry name" value="sigma70-ECF"/>
    <property type="match status" value="1"/>
</dbReference>
<dbReference type="EMBL" id="FQUZ01000020">
    <property type="protein sequence ID" value="SHF37734.1"/>
    <property type="molecule type" value="Genomic_DNA"/>
</dbReference>
<keyword evidence="4" id="KW-0804">Transcription</keyword>
<feature type="domain" description="RNA polymerase sigma factor 70 region 4 type 2" evidence="6">
    <location>
        <begin position="159"/>
        <end position="207"/>
    </location>
</feature>
<dbReference type="SUPFAM" id="SSF88659">
    <property type="entry name" value="Sigma3 and sigma4 domains of RNA polymerase sigma factors"/>
    <property type="match status" value="1"/>
</dbReference>
<reference evidence="7 8" key="1">
    <citation type="submission" date="2016-11" db="EMBL/GenBank/DDBJ databases">
        <authorList>
            <person name="Jaros S."/>
            <person name="Januszkiewicz K."/>
            <person name="Wedrychowicz H."/>
        </authorList>
    </citation>
    <scope>NUCLEOTIDE SEQUENCE [LARGE SCALE GENOMIC DNA]</scope>
    <source>
        <strain evidence="7 8">DSM 16112</strain>
    </source>
</reference>
<dbReference type="CDD" id="cd06171">
    <property type="entry name" value="Sigma70_r4"/>
    <property type="match status" value="1"/>
</dbReference>
<dbReference type="STRING" id="1122156.SAMN02745117_01823"/>
<feature type="compositionally biased region" description="Polar residues" evidence="5">
    <location>
        <begin position="18"/>
        <end position="37"/>
    </location>
</feature>
<evidence type="ECO:0000256" key="5">
    <source>
        <dbReference type="SAM" id="MobiDB-lite"/>
    </source>
</evidence>
<dbReference type="Proteomes" id="UP000184327">
    <property type="component" value="Unassembled WGS sequence"/>
</dbReference>
<dbReference type="Gene3D" id="1.10.10.10">
    <property type="entry name" value="Winged helix-like DNA-binding domain superfamily/Winged helix DNA-binding domain"/>
    <property type="match status" value="1"/>
</dbReference>
<gene>
    <name evidence="7" type="ORF">SAMN02745117_01823</name>
</gene>
<dbReference type="InterPro" id="IPR013324">
    <property type="entry name" value="RNA_pol_sigma_r3/r4-like"/>
</dbReference>
<proteinExistence type="inferred from homology"/>
<accession>A0A1M5B5D8</accession>
<feature type="region of interest" description="Disordered" evidence="5">
    <location>
        <begin position="14"/>
        <end position="46"/>
    </location>
</feature>
<evidence type="ECO:0000256" key="4">
    <source>
        <dbReference type="ARBA" id="ARBA00023163"/>
    </source>
</evidence>
<evidence type="ECO:0000313" key="8">
    <source>
        <dbReference type="Proteomes" id="UP000184327"/>
    </source>
</evidence>
<protein>
    <submittedName>
        <fullName evidence="7">RNA polymerase sigma-70 factor, ECF subfamily</fullName>
    </submittedName>
</protein>
<dbReference type="AlphaFoldDB" id="A0A1M5B5D8"/>
<comment type="similarity">
    <text evidence="1">Belongs to the sigma-70 factor family. ECF subfamily.</text>
</comment>
<keyword evidence="2" id="KW-0805">Transcription regulation</keyword>
<dbReference type="InterPro" id="IPR014284">
    <property type="entry name" value="RNA_pol_sigma-70_dom"/>
</dbReference>
<sequence>MSHDLSVPEWGIRIAQQGAKSRSEPSTPQPNATSASHEATAAQAPESEASWLGLNLEWLYRDFLQSLVHKTQCPHQARDTLHDALIRYATVALRQPIQQPRAYIRRVAESVMVDRHRSARRLVLLDDLPPEEADAIVASQAVAPSAETMADLRQRLQHLQKIIERLPPRCREVFWLLRVEGYTQPEIAERMGISLKTVEGHVARALVLLSEWRETYSCQLP</sequence>
<dbReference type="Pfam" id="PF08281">
    <property type="entry name" value="Sigma70_r4_2"/>
    <property type="match status" value="1"/>
</dbReference>
<name>A0A1M5B5D8_9BURK</name>
<dbReference type="PANTHER" id="PTHR43133:SF63">
    <property type="entry name" value="RNA POLYMERASE SIGMA FACTOR FECI-RELATED"/>
    <property type="match status" value="1"/>
</dbReference>
<organism evidence="7 8">
    <name type="scientific">Lampropedia hyalina DSM 16112</name>
    <dbReference type="NCBI Taxonomy" id="1122156"/>
    <lineage>
        <taxon>Bacteria</taxon>
        <taxon>Pseudomonadati</taxon>
        <taxon>Pseudomonadota</taxon>
        <taxon>Betaproteobacteria</taxon>
        <taxon>Burkholderiales</taxon>
        <taxon>Comamonadaceae</taxon>
        <taxon>Lampropedia</taxon>
    </lineage>
</organism>
<dbReference type="GO" id="GO:0003677">
    <property type="term" value="F:DNA binding"/>
    <property type="evidence" value="ECO:0007669"/>
    <property type="project" value="InterPro"/>
</dbReference>
<keyword evidence="8" id="KW-1185">Reference proteome</keyword>
<evidence type="ECO:0000256" key="1">
    <source>
        <dbReference type="ARBA" id="ARBA00010641"/>
    </source>
</evidence>
<dbReference type="OrthoDB" id="8589148at2"/>
<evidence type="ECO:0000313" key="7">
    <source>
        <dbReference type="EMBL" id="SHF37734.1"/>
    </source>
</evidence>
<evidence type="ECO:0000259" key="6">
    <source>
        <dbReference type="Pfam" id="PF08281"/>
    </source>
</evidence>
<dbReference type="InterPro" id="IPR013325">
    <property type="entry name" value="RNA_pol_sigma_r2"/>
</dbReference>
<dbReference type="InterPro" id="IPR036388">
    <property type="entry name" value="WH-like_DNA-bd_sf"/>
</dbReference>
<dbReference type="GO" id="GO:0016987">
    <property type="term" value="F:sigma factor activity"/>
    <property type="evidence" value="ECO:0007669"/>
    <property type="project" value="UniProtKB-KW"/>
</dbReference>
<evidence type="ECO:0000256" key="3">
    <source>
        <dbReference type="ARBA" id="ARBA00023082"/>
    </source>
</evidence>
<dbReference type="SUPFAM" id="SSF88946">
    <property type="entry name" value="Sigma2 domain of RNA polymerase sigma factors"/>
    <property type="match status" value="1"/>
</dbReference>
<dbReference type="PANTHER" id="PTHR43133">
    <property type="entry name" value="RNA POLYMERASE ECF-TYPE SIGMA FACTO"/>
    <property type="match status" value="1"/>
</dbReference>
<dbReference type="InterPro" id="IPR039425">
    <property type="entry name" value="RNA_pol_sigma-70-like"/>
</dbReference>
<evidence type="ECO:0000256" key="2">
    <source>
        <dbReference type="ARBA" id="ARBA00023015"/>
    </source>
</evidence>
<dbReference type="InterPro" id="IPR013249">
    <property type="entry name" value="RNA_pol_sigma70_r4_t2"/>
</dbReference>
<dbReference type="GO" id="GO:0006352">
    <property type="term" value="P:DNA-templated transcription initiation"/>
    <property type="evidence" value="ECO:0007669"/>
    <property type="project" value="InterPro"/>
</dbReference>
<keyword evidence="3" id="KW-0731">Sigma factor</keyword>